<name>A0AC35EY04_9BILA</name>
<evidence type="ECO:0000313" key="2">
    <source>
        <dbReference type="WBParaSite" id="PS1159_v2.g11886.t1"/>
    </source>
</evidence>
<reference evidence="2" key="1">
    <citation type="submission" date="2022-11" db="UniProtKB">
        <authorList>
            <consortium name="WormBaseParasite"/>
        </authorList>
    </citation>
    <scope>IDENTIFICATION</scope>
</reference>
<organism evidence="1 2">
    <name type="scientific">Panagrolaimus sp. PS1159</name>
    <dbReference type="NCBI Taxonomy" id="55785"/>
    <lineage>
        <taxon>Eukaryota</taxon>
        <taxon>Metazoa</taxon>
        <taxon>Ecdysozoa</taxon>
        <taxon>Nematoda</taxon>
        <taxon>Chromadorea</taxon>
        <taxon>Rhabditida</taxon>
        <taxon>Tylenchina</taxon>
        <taxon>Panagrolaimomorpha</taxon>
        <taxon>Panagrolaimoidea</taxon>
        <taxon>Panagrolaimidae</taxon>
        <taxon>Panagrolaimus</taxon>
    </lineage>
</organism>
<protein>
    <submittedName>
        <fullName evidence="2">RBR-type E3 ubiquitin transferase</fullName>
    </submittedName>
</protein>
<dbReference type="Proteomes" id="UP000887580">
    <property type="component" value="Unplaced"/>
</dbReference>
<dbReference type="WBParaSite" id="PS1159_v2.g11886.t1">
    <property type="protein sequence ID" value="PS1159_v2.g11886.t1"/>
    <property type="gene ID" value="PS1159_v2.g11886"/>
</dbReference>
<proteinExistence type="predicted"/>
<sequence>MSIKGGRKNLGTVVELAETGEDCSSPLLTNPTSINSITTVAAVAENISENSDHVVIEIPSDDIDEDGTYRVPEAETRTTRYPKDIEQLYEQRYGHSYEVPRRRSILAQSRLNLLGFINNVTTPIRGTRGKRSSLNGSSLSTSRGSHQSALSTTTTSSTNPGRSETVIDEIETTALNEELDWNMSPIDPENAEKLPKFTSLEAAMAYSAKVRDCPLCYCSQPLSSFVKLTNCCHRSCRSCLARYLQIEIMESRVNISCPECSELLHQLDIYNILQKQGYLIDKYENFALRRILMTDPDTRWCPAPDCTYAVIAAGCAACPQLKCERTGCGTLFCYHCKGIWHNNQTCDEARRERAPRIADGAISGSVFDRDSFLKPGDVKACPRCRTLIVKMNDGSCNHMVCAMCGAEFCWLCLKVITDLHYLSPTGCTFWGKRPWTKKKKLLWQIGTLIGAPVGIALIAGLAVPGIIFGVPVFVGRKAYQKFAYLSKGKRRLITAASVVGSLIVSPVLAVLTLGVGIPVAIAYVYGVVPLSLCRNGGCGGGTEITETPYGEDEIDEIAAITGYTDRSTEERIRLINALSSDNPDEQSIAAGISVNSGISSEIVQQSSLIQPTTSNSSKVNHRKRRQSVESGINSLGDKGNFDGASVNAMAGSKYDNKSVYTVYSDGQEAVYDEAGSTKGLAGSVMDSKSLTDSACGRNATGAALISREREMSPTSMVDGPSKIHGSEDTVSCGSKGRFLLLDTRNKAKRSSVSQNVGPEDLHLQPAEFYGYGEGPSSFTRQSASSDTEESYDPYKVHAIMDNLKQMLNDDVVEEVPVKKITKTFKKNPKMQAARSVSGKSFSGTAVSAQIAEEGGHVIITPSVATTKSKLSTAIVKKEETPSESSSATTSSLPRLSTTSASGESSTKRSFFSRIFRKKP</sequence>
<accession>A0AC35EY04</accession>
<evidence type="ECO:0000313" key="1">
    <source>
        <dbReference type="Proteomes" id="UP000887580"/>
    </source>
</evidence>